<evidence type="ECO:0000256" key="1">
    <source>
        <dbReference type="ARBA" id="ARBA00023121"/>
    </source>
</evidence>
<protein>
    <submittedName>
        <fullName evidence="2">DegV family protein</fullName>
    </submittedName>
</protein>
<reference evidence="2" key="2">
    <citation type="submission" date="2021-04" db="EMBL/GenBank/DDBJ databases">
        <authorList>
            <person name="Gilroy R."/>
        </authorList>
    </citation>
    <scope>NUCLEOTIDE SEQUENCE</scope>
    <source>
        <strain evidence="2">ChiW7-2402</strain>
    </source>
</reference>
<reference evidence="2" key="1">
    <citation type="journal article" date="2021" name="PeerJ">
        <title>Extensive microbial diversity within the chicken gut microbiome revealed by metagenomics and culture.</title>
        <authorList>
            <person name="Gilroy R."/>
            <person name="Ravi A."/>
            <person name="Getino M."/>
            <person name="Pursley I."/>
            <person name="Horton D.L."/>
            <person name="Alikhan N.F."/>
            <person name="Baker D."/>
            <person name="Gharbi K."/>
            <person name="Hall N."/>
            <person name="Watson M."/>
            <person name="Adriaenssens E.M."/>
            <person name="Foster-Nyarko E."/>
            <person name="Jarju S."/>
            <person name="Secka A."/>
            <person name="Antonio M."/>
            <person name="Oren A."/>
            <person name="Chaudhuri R.R."/>
            <person name="La Ragione R."/>
            <person name="Hildebrand F."/>
            <person name="Pallen M.J."/>
        </authorList>
    </citation>
    <scope>NUCLEOTIDE SEQUENCE</scope>
    <source>
        <strain evidence="2">ChiW7-2402</strain>
    </source>
</reference>
<dbReference type="Pfam" id="PF02645">
    <property type="entry name" value="DegV"/>
    <property type="match status" value="1"/>
</dbReference>
<gene>
    <name evidence="2" type="ORF">H9964_06460</name>
</gene>
<sequence length="280" mass="30766">MDIQITADSTCDLGESVAKRSIGIAPLCVILGGTTYRDGVDITPQDIFAYVEQTGELPKTSTPSIADYEDFFRPYVEAGKTVIHYNISVKASSAHHYAVEAAKAFPGKVFVVDSMGLSTGQGLVVMKACDLRDAGKNAEEIIEATKAVAPKVNTSFVPDRLDYLYKGGRCSRMTMYGANLLRIHPMIEMKEGQLVADKKLRGSMEKCIASYIDDLARMYPNYDKTRCFITHSYADESIIDVARQKVKELFTFDEVLETVAGSVITGHCGRNTLGVLFITE</sequence>
<evidence type="ECO:0000313" key="2">
    <source>
        <dbReference type="EMBL" id="HIZ73205.1"/>
    </source>
</evidence>
<dbReference type="InterPro" id="IPR050270">
    <property type="entry name" value="DegV_domain_contain"/>
</dbReference>
<dbReference type="Gene3D" id="3.30.1180.10">
    <property type="match status" value="1"/>
</dbReference>
<dbReference type="Gene3D" id="3.40.50.10170">
    <property type="match status" value="1"/>
</dbReference>
<dbReference type="GO" id="GO:0008289">
    <property type="term" value="F:lipid binding"/>
    <property type="evidence" value="ECO:0007669"/>
    <property type="project" value="UniProtKB-KW"/>
</dbReference>
<dbReference type="InterPro" id="IPR003797">
    <property type="entry name" value="DegV"/>
</dbReference>
<evidence type="ECO:0000313" key="3">
    <source>
        <dbReference type="Proteomes" id="UP000824102"/>
    </source>
</evidence>
<keyword evidence="1" id="KW-0446">Lipid-binding</keyword>
<dbReference type="EMBL" id="DXBB01000089">
    <property type="protein sequence ID" value="HIZ73205.1"/>
    <property type="molecule type" value="Genomic_DNA"/>
</dbReference>
<dbReference type="AlphaFoldDB" id="A0A9D2JZA9"/>
<dbReference type="InterPro" id="IPR043168">
    <property type="entry name" value="DegV_C"/>
</dbReference>
<dbReference type="PANTHER" id="PTHR33434:SF2">
    <property type="entry name" value="FATTY ACID-BINDING PROTEIN TM_1468"/>
    <property type="match status" value="1"/>
</dbReference>
<dbReference type="PANTHER" id="PTHR33434">
    <property type="entry name" value="DEGV DOMAIN-CONTAINING PROTEIN DR_1986-RELATED"/>
    <property type="match status" value="1"/>
</dbReference>
<name>A0A9D2JZA9_9FIRM</name>
<organism evidence="2 3">
    <name type="scientific">Candidatus Gallimonas intestinavium</name>
    <dbReference type="NCBI Taxonomy" id="2838603"/>
    <lineage>
        <taxon>Bacteria</taxon>
        <taxon>Bacillati</taxon>
        <taxon>Bacillota</taxon>
        <taxon>Clostridia</taxon>
        <taxon>Candidatus Gallimonas</taxon>
    </lineage>
</organism>
<accession>A0A9D2JZA9</accession>
<dbReference type="SUPFAM" id="SSF82549">
    <property type="entry name" value="DAK1/DegV-like"/>
    <property type="match status" value="1"/>
</dbReference>
<dbReference type="PROSITE" id="PS51482">
    <property type="entry name" value="DEGV"/>
    <property type="match status" value="1"/>
</dbReference>
<dbReference type="Proteomes" id="UP000824102">
    <property type="component" value="Unassembled WGS sequence"/>
</dbReference>
<proteinExistence type="predicted"/>
<comment type="caution">
    <text evidence="2">The sequence shown here is derived from an EMBL/GenBank/DDBJ whole genome shotgun (WGS) entry which is preliminary data.</text>
</comment>
<dbReference type="NCBIfam" id="TIGR00762">
    <property type="entry name" value="DegV"/>
    <property type="match status" value="1"/>
</dbReference>